<reference evidence="2" key="1">
    <citation type="submission" date="2018-06" db="EMBL/GenBank/DDBJ databases">
        <authorList>
            <person name="Zhirakovskaya E."/>
        </authorList>
    </citation>
    <scope>NUCLEOTIDE SEQUENCE</scope>
</reference>
<proteinExistence type="predicted"/>
<name>A0A3B0S4H7_9ZZZZ</name>
<keyword evidence="1" id="KW-1133">Transmembrane helix</keyword>
<evidence type="ECO:0000313" key="2">
    <source>
        <dbReference type="EMBL" id="VAV95268.1"/>
    </source>
</evidence>
<evidence type="ECO:0000256" key="1">
    <source>
        <dbReference type="SAM" id="Phobius"/>
    </source>
</evidence>
<keyword evidence="1" id="KW-0812">Transmembrane</keyword>
<protein>
    <submittedName>
        <fullName evidence="2">Uncharacterized protein</fullName>
    </submittedName>
</protein>
<feature type="transmembrane region" description="Helical" evidence="1">
    <location>
        <begin position="120"/>
        <end position="143"/>
    </location>
</feature>
<sequence>MKKVILSTIILFLSFLPAMAFDDHYGSGSAINAGFRLSIPFGPAKKQENKVNFGFQMGIQREYGNTANYLRNRQIFKADLISLNFSENGFKSLNLAGRETLIYRDGVLKMANFKENKGRFYGGLAIGVILGGAAVAGGVILIVTETD</sequence>
<organism evidence="2">
    <name type="scientific">hydrothermal vent metagenome</name>
    <dbReference type="NCBI Taxonomy" id="652676"/>
    <lineage>
        <taxon>unclassified sequences</taxon>
        <taxon>metagenomes</taxon>
        <taxon>ecological metagenomes</taxon>
    </lineage>
</organism>
<accession>A0A3B0S4H7</accession>
<gene>
    <name evidence="2" type="ORF">MNBD_ALPHA01-129</name>
</gene>
<dbReference type="EMBL" id="UOEJ01000065">
    <property type="protein sequence ID" value="VAV95268.1"/>
    <property type="molecule type" value="Genomic_DNA"/>
</dbReference>
<dbReference type="AlphaFoldDB" id="A0A3B0S4H7"/>
<keyword evidence="1" id="KW-0472">Membrane</keyword>